<dbReference type="PANTHER" id="PTHR45627">
    <property type="entry name" value="ADENYLATE CYCLASE TYPE 1"/>
    <property type="match status" value="1"/>
</dbReference>
<comment type="cofactor">
    <cofactor evidence="2">
        <name>Mg(2+)</name>
        <dbReference type="ChEBI" id="CHEBI:18420"/>
    </cofactor>
</comment>
<dbReference type="GO" id="GO:0005886">
    <property type="term" value="C:plasma membrane"/>
    <property type="evidence" value="ECO:0007669"/>
    <property type="project" value="TreeGrafter"/>
</dbReference>
<accession>T1H4A4</accession>
<reference evidence="16" key="2">
    <citation type="submission" date="2015-06" db="UniProtKB">
        <authorList>
            <consortium name="EnsemblMetazoa"/>
        </authorList>
    </citation>
    <scope>IDENTIFICATION</scope>
</reference>
<comment type="subcellular location">
    <subcellularLocation>
        <location evidence="3">Membrane</location>
        <topology evidence="3">Multi-pass membrane protein</topology>
    </subcellularLocation>
</comment>
<name>T1H4A4_MEGSC</name>
<dbReference type="Pfam" id="PF00211">
    <property type="entry name" value="Guanylate_cyc"/>
    <property type="match status" value="1"/>
</dbReference>
<dbReference type="OMA" id="QCINIGS"/>
<keyword evidence="8" id="KW-0067">ATP-binding</keyword>
<dbReference type="AlphaFoldDB" id="T1H4A4"/>
<dbReference type="GO" id="GO:0005524">
    <property type="term" value="F:ATP binding"/>
    <property type="evidence" value="ECO:0007669"/>
    <property type="project" value="UniProtKB-KW"/>
</dbReference>
<keyword evidence="13 14" id="KW-0456">Lyase</keyword>
<dbReference type="GO" id="GO:0007189">
    <property type="term" value="P:adenylate cyclase-activating G protein-coupled receptor signaling pathway"/>
    <property type="evidence" value="ECO:0007669"/>
    <property type="project" value="TreeGrafter"/>
</dbReference>
<evidence type="ECO:0000313" key="16">
    <source>
        <dbReference type="EnsemblMetazoa" id="MESCA011112-PA"/>
    </source>
</evidence>
<evidence type="ECO:0000259" key="15">
    <source>
        <dbReference type="PROSITE" id="PS50125"/>
    </source>
</evidence>
<evidence type="ECO:0000256" key="6">
    <source>
        <dbReference type="ARBA" id="ARBA00022723"/>
    </source>
</evidence>
<evidence type="ECO:0000256" key="10">
    <source>
        <dbReference type="ARBA" id="ARBA00022989"/>
    </source>
</evidence>
<evidence type="ECO:0000256" key="7">
    <source>
        <dbReference type="ARBA" id="ARBA00022741"/>
    </source>
</evidence>
<evidence type="ECO:0000256" key="4">
    <source>
        <dbReference type="ARBA" id="ARBA00012201"/>
    </source>
</evidence>
<keyword evidence="10" id="KW-1133">Transmembrane helix</keyword>
<evidence type="ECO:0000256" key="12">
    <source>
        <dbReference type="ARBA" id="ARBA00023136"/>
    </source>
</evidence>
<evidence type="ECO:0000256" key="11">
    <source>
        <dbReference type="ARBA" id="ARBA00022998"/>
    </source>
</evidence>
<dbReference type="STRING" id="36166.T1H4A4"/>
<dbReference type="Proteomes" id="UP000015102">
    <property type="component" value="Unassembled WGS sequence"/>
</dbReference>
<dbReference type="EnsemblMetazoa" id="MESCA011112-RA">
    <property type="protein sequence ID" value="MESCA011112-PA"/>
    <property type="gene ID" value="MESCA011112"/>
</dbReference>
<evidence type="ECO:0000313" key="17">
    <source>
        <dbReference type="Proteomes" id="UP000015102"/>
    </source>
</evidence>
<evidence type="ECO:0000256" key="9">
    <source>
        <dbReference type="ARBA" id="ARBA00022842"/>
    </source>
</evidence>
<evidence type="ECO:0000256" key="14">
    <source>
        <dbReference type="RuleBase" id="RU000405"/>
    </source>
</evidence>
<keyword evidence="9" id="KW-0460">Magnesium</keyword>
<sequence>MADYALLLFDKIAEVNTHSFNNFKLRVGINIGPVVAGVIGARKPQYDIWGNAVNVASRMDSTGVVDKIQVTQEVNDILTTRGYTLTCRGNVE</sequence>
<dbReference type="InterPro" id="IPR018297">
    <property type="entry name" value="A/G_cyclase_CS"/>
</dbReference>
<evidence type="ECO:0000256" key="3">
    <source>
        <dbReference type="ARBA" id="ARBA00004141"/>
    </source>
</evidence>
<dbReference type="SUPFAM" id="SSF55073">
    <property type="entry name" value="Nucleotide cyclase"/>
    <property type="match status" value="1"/>
</dbReference>
<dbReference type="EMBL" id="CAQQ02382487">
    <property type="status" value="NOT_ANNOTATED_CDS"/>
    <property type="molecule type" value="Genomic_DNA"/>
</dbReference>
<dbReference type="PROSITE" id="PS50125">
    <property type="entry name" value="GUANYLATE_CYCLASE_2"/>
    <property type="match status" value="1"/>
</dbReference>
<dbReference type="InterPro" id="IPR029787">
    <property type="entry name" value="Nucleotide_cyclase"/>
</dbReference>
<dbReference type="GO" id="GO:0006171">
    <property type="term" value="P:cAMP biosynthetic process"/>
    <property type="evidence" value="ECO:0007669"/>
    <property type="project" value="UniProtKB-KW"/>
</dbReference>
<evidence type="ECO:0000256" key="2">
    <source>
        <dbReference type="ARBA" id="ARBA00001946"/>
    </source>
</evidence>
<comment type="catalytic activity">
    <reaction evidence="1">
        <text>ATP = 3',5'-cyclic AMP + diphosphate</text>
        <dbReference type="Rhea" id="RHEA:15389"/>
        <dbReference type="ChEBI" id="CHEBI:30616"/>
        <dbReference type="ChEBI" id="CHEBI:33019"/>
        <dbReference type="ChEBI" id="CHEBI:58165"/>
        <dbReference type="EC" id="4.6.1.1"/>
    </reaction>
</comment>
<dbReference type="GO" id="GO:0004016">
    <property type="term" value="F:adenylate cyclase activity"/>
    <property type="evidence" value="ECO:0007669"/>
    <property type="project" value="UniProtKB-EC"/>
</dbReference>
<dbReference type="PANTHER" id="PTHR45627:SF16">
    <property type="entry name" value="ADENYLATE CYCLASE"/>
    <property type="match status" value="1"/>
</dbReference>
<dbReference type="PROSITE" id="PS00452">
    <property type="entry name" value="GUANYLATE_CYCLASE_1"/>
    <property type="match status" value="1"/>
</dbReference>
<keyword evidence="7" id="KW-0547">Nucleotide-binding</keyword>
<comment type="similarity">
    <text evidence="14">Belongs to the adenylyl cyclase class-4/guanylyl cyclase family.</text>
</comment>
<dbReference type="EC" id="4.6.1.1" evidence="4"/>
<dbReference type="InterPro" id="IPR001054">
    <property type="entry name" value="A/G_cyclase"/>
</dbReference>
<feature type="domain" description="Guanylate cyclase" evidence="15">
    <location>
        <begin position="1"/>
        <end position="60"/>
    </location>
</feature>
<dbReference type="Gene3D" id="3.30.70.1230">
    <property type="entry name" value="Nucleotide cyclase"/>
    <property type="match status" value="1"/>
</dbReference>
<organism evidence="16 17">
    <name type="scientific">Megaselia scalaris</name>
    <name type="common">Humpbacked fly</name>
    <name type="synonym">Phora scalaris</name>
    <dbReference type="NCBI Taxonomy" id="36166"/>
    <lineage>
        <taxon>Eukaryota</taxon>
        <taxon>Metazoa</taxon>
        <taxon>Ecdysozoa</taxon>
        <taxon>Arthropoda</taxon>
        <taxon>Hexapoda</taxon>
        <taxon>Insecta</taxon>
        <taxon>Pterygota</taxon>
        <taxon>Neoptera</taxon>
        <taxon>Endopterygota</taxon>
        <taxon>Diptera</taxon>
        <taxon>Brachycera</taxon>
        <taxon>Muscomorpha</taxon>
        <taxon>Platypezoidea</taxon>
        <taxon>Phoridae</taxon>
        <taxon>Megaseliini</taxon>
        <taxon>Megaselia</taxon>
    </lineage>
</organism>
<keyword evidence="5" id="KW-0812">Transmembrane</keyword>
<reference evidence="17" key="1">
    <citation type="submission" date="2013-02" db="EMBL/GenBank/DDBJ databases">
        <authorList>
            <person name="Hughes D."/>
        </authorList>
    </citation>
    <scope>NUCLEOTIDE SEQUENCE</scope>
    <source>
        <strain>Durham</strain>
        <strain evidence="17">NC isolate 2 -- Noor lab</strain>
    </source>
</reference>
<evidence type="ECO:0000256" key="1">
    <source>
        <dbReference type="ARBA" id="ARBA00001593"/>
    </source>
</evidence>
<keyword evidence="6" id="KW-0479">Metal-binding</keyword>
<evidence type="ECO:0000256" key="8">
    <source>
        <dbReference type="ARBA" id="ARBA00022840"/>
    </source>
</evidence>
<dbReference type="HOGENOM" id="CLU_001072_6_7_1"/>
<keyword evidence="11" id="KW-0115">cAMP biosynthesis</keyword>
<proteinExistence type="inferred from homology"/>
<dbReference type="CDD" id="cd07302">
    <property type="entry name" value="CHD"/>
    <property type="match status" value="1"/>
</dbReference>
<keyword evidence="17" id="KW-1185">Reference proteome</keyword>
<dbReference type="GO" id="GO:0046872">
    <property type="term" value="F:metal ion binding"/>
    <property type="evidence" value="ECO:0007669"/>
    <property type="project" value="UniProtKB-KW"/>
</dbReference>
<dbReference type="GO" id="GO:0035556">
    <property type="term" value="P:intracellular signal transduction"/>
    <property type="evidence" value="ECO:0007669"/>
    <property type="project" value="InterPro"/>
</dbReference>
<evidence type="ECO:0000256" key="13">
    <source>
        <dbReference type="ARBA" id="ARBA00023239"/>
    </source>
</evidence>
<keyword evidence="12" id="KW-0472">Membrane</keyword>
<protein>
    <recommendedName>
        <fullName evidence="4">adenylate cyclase</fullName>
        <ecNumber evidence="4">4.6.1.1</ecNumber>
    </recommendedName>
</protein>
<evidence type="ECO:0000256" key="5">
    <source>
        <dbReference type="ARBA" id="ARBA00022692"/>
    </source>
</evidence>